<organism evidence="1 2">
    <name type="scientific">Neophaeococcomyces mojaviensis</name>
    <dbReference type="NCBI Taxonomy" id="3383035"/>
    <lineage>
        <taxon>Eukaryota</taxon>
        <taxon>Fungi</taxon>
        <taxon>Dikarya</taxon>
        <taxon>Ascomycota</taxon>
        <taxon>Pezizomycotina</taxon>
        <taxon>Eurotiomycetes</taxon>
        <taxon>Chaetothyriomycetidae</taxon>
        <taxon>Chaetothyriales</taxon>
        <taxon>Chaetothyriales incertae sedis</taxon>
        <taxon>Neophaeococcomyces</taxon>
    </lineage>
</organism>
<reference evidence="1" key="1">
    <citation type="submission" date="2022-10" db="EMBL/GenBank/DDBJ databases">
        <title>Culturing micro-colonial fungi from biological soil crusts in the Mojave desert and describing Neophaeococcomyces mojavensis, and introducing the new genera and species Taxawa tesnikishii.</title>
        <authorList>
            <person name="Kurbessoian T."/>
            <person name="Stajich J.E."/>
        </authorList>
    </citation>
    <scope>NUCLEOTIDE SEQUENCE</scope>
    <source>
        <strain evidence="1">JES_112</strain>
    </source>
</reference>
<evidence type="ECO:0000313" key="1">
    <source>
        <dbReference type="EMBL" id="KAJ9653316.1"/>
    </source>
</evidence>
<dbReference type="Proteomes" id="UP001172386">
    <property type="component" value="Unassembled WGS sequence"/>
</dbReference>
<gene>
    <name evidence="1" type="primary">SIN3</name>
    <name evidence="1" type="ORF">H2198_007505</name>
</gene>
<proteinExistence type="predicted"/>
<evidence type="ECO:0000313" key="2">
    <source>
        <dbReference type="Proteomes" id="UP001172386"/>
    </source>
</evidence>
<name>A0ACC2ZZZ8_9EURO</name>
<keyword evidence="2" id="KW-1185">Reference proteome</keyword>
<comment type="caution">
    <text evidence="1">The sequence shown here is derived from an EMBL/GenBank/DDBJ whole genome shotgun (WGS) entry which is preliminary data.</text>
</comment>
<protein>
    <submittedName>
        <fullName evidence="1">Transcriptional regulatory protein sin3</fullName>
    </submittedName>
</protein>
<dbReference type="EMBL" id="JAPDRQ010000159">
    <property type="protein sequence ID" value="KAJ9653316.1"/>
    <property type="molecule type" value="Genomic_DNA"/>
</dbReference>
<accession>A0ACC2ZZZ8</accession>
<sequence length="1493" mass="168164">MNPNPGDHWRGQGGPASNENQQFGRPFGAYGSNGSTQQPHVLPPPPSSNYSLHHSQQPQQQPPGGHSLSIADLTQAPPHSQYNTQPPPPHSQAHSISSVPVPLPHQSPEYMSRDREMREIRAREEMRERERSRDQLMQEREARERMDRMQREHQQAPLQSHAGSIPIHQPVASKVQGALQGPNGLLGNSGAAVAASVSSAGATQTGSFGEQQRQGPYPHQPVGQPQGFLGGPSPMQSQAQLAHGQQPILNDALSYLDQVKVRFSDQPDVYNRFLDIMKDFKSQAIDTPGVINRVSELFNGHPALIQGFNTFLPPGYRIECGTEENPDAIRVTTPSGTMTQSLQTRGVRGTFDTVPPTSGHIGLGRQDTVESGRSWGPQISPAARPVRLPGYDQAGHAQDRYEQDAAISQEQRNVSQLQSAATAAANGQTRPAQGSSPTPGQQGLFPQQGGLFGNGADVKRGGPVEFNHAISYVNKIKNRFAQQPEIYKQFLEILQTYQRESKPIQDVYSQVTQLFHEADDLLEDFKQFLPESTAQAKAQAAARAQQSDIPMSSIRSEAGYGAPLPQTQTPRPAAKMPPMGQFDPPSTSKENKKRKAPGAGLPQAQPQSSQDSRARAPEVQPANKRQKFDAKPKLSEVTAAPTVDPTLVPALPEPLPPAPSALTSQDELGFFDRAKKQIGNRSSYAEFLKLINLYTNDIIDKYTLADRVQSFVGSNPDLMAFFRGMIGVDEHDEVVEARIRPDTGRVQLAHCRAYGPSYRHLPKRDQNKACKGRDGMCYEVLNDVWASHPTWASEDSGFVAHRKNQYEEALHRIEEERHDYDFHIECCQRTIQLMDPLVQQIGVMSEQERAGFRVDKGLGGPSEAIPKRVILKIYGREVGSRVLEDMYSRPAQVLPVVLQRLKQKLEEWKQVQREWEKVWRDQINKQFWKSLDHQGIAQKNADKKNFQLKTLTNEIQAKYEEQKKSRDQGVRGKRYQLEYKFDDVDLLRDTLALIFVGLQSEKNDIHDSIQVKIKLWLQDFVVKFFGLERDDFLSSVDAIVQSVASPPEDREEDFDSDAQTSAIRSSRPLTKSDHLRRSAMMGRSGKEDSVAPTSKESTPAPEAMSMTSMEQDSSAPEDAAQPNKWIKMKQIESPTRELPMDEPYRHENFNLYANANLYCFFRLFEMLYNRLAGVKAGEASVEEAVRRFKGSGMTQKPALSLRMVDKTPKDFFRDVDGERSYYAQILEMCSEVLLGRTDREHLEETLRRYYNKSGWQLYTVDRLVQAILRPTVTIMSPDAKEKSLEIANLFFKDRERQETTRKIELQYRTQVAKMSKDGEVYRITWNAADGMCTIRLFPSDDATFDSNELSEEARWQYYVAAFTMSDATEGIDPTRLRRSYLPRNIPAQSPDARVSYMEGVGSLRFVDDQAAFIDIESYKLHLSGIYAFERQGTKPSKRYPDGKKAESESFREKFVRNVAWMKDQRTEDVEARKAAWDKGVREGLMDFEAQFAG</sequence>